<gene>
    <name evidence="2" type="ORF">O181_007244</name>
</gene>
<sequence length="152" mass="17694">MSCFLKQKYILASLHPEVSETMIHKRILKKCGGDLENAIRRRCIETFSTEYYINSMEDITNRNKIGRNYYEPPIDNKTCGKPISTKRPTKTQDRAPFKSHNFSSNFNLADSCIKKARINEIQLEKNQDTKETNKATEHESDSEPSEEDRLPY</sequence>
<evidence type="ECO:0000313" key="2">
    <source>
        <dbReference type="EMBL" id="MBW0467529.1"/>
    </source>
</evidence>
<dbReference type="Proteomes" id="UP000765509">
    <property type="component" value="Unassembled WGS sequence"/>
</dbReference>
<comment type="caution">
    <text evidence="2">The sequence shown here is derived from an EMBL/GenBank/DDBJ whole genome shotgun (WGS) entry which is preliminary data.</text>
</comment>
<proteinExistence type="predicted"/>
<protein>
    <submittedName>
        <fullName evidence="2">Uncharacterized protein</fullName>
    </submittedName>
</protein>
<reference evidence="2" key="1">
    <citation type="submission" date="2021-03" db="EMBL/GenBank/DDBJ databases">
        <title>Draft genome sequence of rust myrtle Austropuccinia psidii MF-1, a brazilian biotype.</title>
        <authorList>
            <person name="Quecine M.C."/>
            <person name="Pachon D.M.R."/>
            <person name="Bonatelli M.L."/>
            <person name="Correr F.H."/>
            <person name="Franceschini L.M."/>
            <person name="Leite T.F."/>
            <person name="Margarido G.R.A."/>
            <person name="Almeida C.A."/>
            <person name="Ferrarezi J.A."/>
            <person name="Labate C.A."/>
        </authorList>
    </citation>
    <scope>NUCLEOTIDE SEQUENCE</scope>
    <source>
        <strain evidence="2">MF-1</strain>
    </source>
</reference>
<evidence type="ECO:0000256" key="1">
    <source>
        <dbReference type="SAM" id="MobiDB-lite"/>
    </source>
</evidence>
<feature type="compositionally biased region" description="Basic and acidic residues" evidence="1">
    <location>
        <begin position="122"/>
        <end position="152"/>
    </location>
</feature>
<feature type="region of interest" description="Disordered" evidence="1">
    <location>
        <begin position="121"/>
        <end position="152"/>
    </location>
</feature>
<dbReference type="AlphaFoldDB" id="A0A9Q3GHP4"/>
<accession>A0A9Q3GHP4</accession>
<dbReference type="EMBL" id="AVOT02001611">
    <property type="protein sequence ID" value="MBW0467529.1"/>
    <property type="molecule type" value="Genomic_DNA"/>
</dbReference>
<name>A0A9Q3GHP4_9BASI</name>
<evidence type="ECO:0000313" key="3">
    <source>
        <dbReference type="Proteomes" id="UP000765509"/>
    </source>
</evidence>
<feature type="region of interest" description="Disordered" evidence="1">
    <location>
        <begin position="66"/>
        <end position="100"/>
    </location>
</feature>
<organism evidence="2 3">
    <name type="scientific">Austropuccinia psidii MF-1</name>
    <dbReference type="NCBI Taxonomy" id="1389203"/>
    <lineage>
        <taxon>Eukaryota</taxon>
        <taxon>Fungi</taxon>
        <taxon>Dikarya</taxon>
        <taxon>Basidiomycota</taxon>
        <taxon>Pucciniomycotina</taxon>
        <taxon>Pucciniomycetes</taxon>
        <taxon>Pucciniales</taxon>
        <taxon>Sphaerophragmiaceae</taxon>
        <taxon>Austropuccinia</taxon>
    </lineage>
</organism>
<dbReference type="CDD" id="cd14279">
    <property type="entry name" value="CUE"/>
    <property type="match status" value="1"/>
</dbReference>
<keyword evidence="3" id="KW-1185">Reference proteome</keyword>